<comment type="caution">
    <text evidence="1">The sequence shown here is derived from an EMBL/GenBank/DDBJ whole genome shotgun (WGS) entry which is preliminary data.</text>
</comment>
<dbReference type="AlphaFoldDB" id="A0A3M7QV07"/>
<dbReference type="EMBL" id="REGN01005087">
    <property type="protein sequence ID" value="RNA14931.1"/>
    <property type="molecule type" value="Genomic_DNA"/>
</dbReference>
<proteinExistence type="predicted"/>
<evidence type="ECO:0000313" key="2">
    <source>
        <dbReference type="Proteomes" id="UP000276133"/>
    </source>
</evidence>
<protein>
    <submittedName>
        <fullName evidence="1">Uncharacterized protein</fullName>
    </submittedName>
</protein>
<evidence type="ECO:0000313" key="1">
    <source>
        <dbReference type="EMBL" id="RNA14931.1"/>
    </source>
</evidence>
<gene>
    <name evidence="1" type="ORF">BpHYR1_048489</name>
</gene>
<name>A0A3M7QV07_BRAPC</name>
<accession>A0A3M7QV07</accession>
<sequence>MSREIIAAIIETNGVITEKASICHTFNELFHSVFDEPTSSSTIKHIKKLKPYFFNLKKILNPEI</sequence>
<keyword evidence="2" id="KW-1185">Reference proteome</keyword>
<organism evidence="1 2">
    <name type="scientific">Brachionus plicatilis</name>
    <name type="common">Marine rotifer</name>
    <name type="synonym">Brachionus muelleri</name>
    <dbReference type="NCBI Taxonomy" id="10195"/>
    <lineage>
        <taxon>Eukaryota</taxon>
        <taxon>Metazoa</taxon>
        <taxon>Spiralia</taxon>
        <taxon>Gnathifera</taxon>
        <taxon>Rotifera</taxon>
        <taxon>Eurotatoria</taxon>
        <taxon>Monogononta</taxon>
        <taxon>Pseudotrocha</taxon>
        <taxon>Ploima</taxon>
        <taxon>Brachionidae</taxon>
        <taxon>Brachionus</taxon>
    </lineage>
</organism>
<reference evidence="1 2" key="1">
    <citation type="journal article" date="2018" name="Sci. Rep.">
        <title>Genomic signatures of local adaptation to the degree of environmental predictability in rotifers.</title>
        <authorList>
            <person name="Franch-Gras L."/>
            <person name="Hahn C."/>
            <person name="Garcia-Roger E.M."/>
            <person name="Carmona M.J."/>
            <person name="Serra M."/>
            <person name="Gomez A."/>
        </authorList>
    </citation>
    <scope>NUCLEOTIDE SEQUENCE [LARGE SCALE GENOMIC DNA]</scope>
    <source>
        <strain evidence="1">HYR1</strain>
    </source>
</reference>
<dbReference type="Proteomes" id="UP000276133">
    <property type="component" value="Unassembled WGS sequence"/>
</dbReference>